<evidence type="ECO:0000313" key="10">
    <source>
        <dbReference type="EMBL" id="RDW78289.1"/>
    </source>
</evidence>
<evidence type="ECO:0000256" key="3">
    <source>
        <dbReference type="ARBA" id="ARBA00022833"/>
    </source>
</evidence>
<feature type="domain" description="Zn(2)-C6 fungal-type" evidence="9">
    <location>
        <begin position="42"/>
        <end position="75"/>
    </location>
</feature>
<keyword evidence="11" id="KW-1185">Reference proteome</keyword>
<dbReference type="AlphaFoldDB" id="A0A3D8RW43"/>
<dbReference type="OrthoDB" id="2341546at2759"/>
<dbReference type="PANTHER" id="PTHR31845:SF21">
    <property type="entry name" value="REGULATORY PROTEIN LEU3"/>
    <property type="match status" value="1"/>
</dbReference>
<name>A0A3D8RW43_9HELO</name>
<evidence type="ECO:0000256" key="5">
    <source>
        <dbReference type="ARBA" id="ARBA00023125"/>
    </source>
</evidence>
<dbReference type="FunFam" id="4.10.240.10:FF:000003">
    <property type="entry name" value="C6 transcription factor (Leu3)"/>
    <property type="match status" value="1"/>
</dbReference>
<dbReference type="GO" id="GO:0005634">
    <property type="term" value="C:nucleus"/>
    <property type="evidence" value="ECO:0007669"/>
    <property type="project" value="UniProtKB-SubCell"/>
</dbReference>
<feature type="compositionally biased region" description="Acidic residues" evidence="8">
    <location>
        <begin position="1"/>
        <end position="10"/>
    </location>
</feature>
<reference evidence="10 11" key="1">
    <citation type="journal article" date="2018" name="IMA Fungus">
        <title>IMA Genome-F 9: Draft genome sequence of Annulohypoxylon stygium, Aspergillus mulundensis, Berkeleyomyces basicola (syn. Thielaviopsis basicola), Ceratocystis smalleyi, two Cercospora beticola strains, Coleophoma cylindrospora, Fusarium fracticaudum, Phialophora cf. hyalina, and Morchella septimelata.</title>
        <authorList>
            <person name="Wingfield B.D."/>
            <person name="Bills G.F."/>
            <person name="Dong Y."/>
            <person name="Huang W."/>
            <person name="Nel W.J."/>
            <person name="Swalarsk-Parry B.S."/>
            <person name="Vaghefi N."/>
            <person name="Wilken P.M."/>
            <person name="An Z."/>
            <person name="de Beer Z.W."/>
            <person name="De Vos L."/>
            <person name="Chen L."/>
            <person name="Duong T.A."/>
            <person name="Gao Y."/>
            <person name="Hammerbacher A."/>
            <person name="Kikkert J.R."/>
            <person name="Li Y."/>
            <person name="Li H."/>
            <person name="Li K."/>
            <person name="Li Q."/>
            <person name="Liu X."/>
            <person name="Ma X."/>
            <person name="Naidoo K."/>
            <person name="Pethybridge S.J."/>
            <person name="Sun J."/>
            <person name="Steenkamp E.T."/>
            <person name="van der Nest M.A."/>
            <person name="van Wyk S."/>
            <person name="Wingfield M.J."/>
            <person name="Xiong C."/>
            <person name="Yue Q."/>
            <person name="Zhang X."/>
        </authorList>
    </citation>
    <scope>NUCLEOTIDE SEQUENCE [LARGE SCALE GENOMIC DNA]</scope>
    <source>
        <strain evidence="10 11">BP5796</strain>
    </source>
</reference>
<dbReference type="GO" id="GO:0008270">
    <property type="term" value="F:zinc ion binding"/>
    <property type="evidence" value="ECO:0007669"/>
    <property type="project" value="InterPro"/>
</dbReference>
<comment type="caution">
    <text evidence="10">The sequence shown here is derived from an EMBL/GenBank/DDBJ whole genome shotgun (WGS) entry which is preliminary data.</text>
</comment>
<proteinExistence type="predicted"/>
<evidence type="ECO:0000256" key="7">
    <source>
        <dbReference type="ARBA" id="ARBA00023242"/>
    </source>
</evidence>
<dbReference type="EMBL" id="PDLN01000008">
    <property type="protein sequence ID" value="RDW78289.1"/>
    <property type="molecule type" value="Genomic_DNA"/>
</dbReference>
<dbReference type="PROSITE" id="PS50048">
    <property type="entry name" value="ZN2_CY6_FUNGAL_2"/>
    <property type="match status" value="1"/>
</dbReference>
<keyword evidence="6" id="KW-0804">Transcription</keyword>
<sequence length="643" mass="72620">MRANETEDASSAEVSSALGKRRHVDDDAHQDTARPIPATIKSCNECRQQKLRCDVVKEPFEACSRCKRLKITCKIDSDFKRVPKRNKHAEMEREIRDLRQQLARNTETPTSSSISPQPGPKEITFASSVSNAQLSEQLLEDISISGEQIAALFELYFTYYHSLCPLLDPKISCDNYFSFSPLLAWTVVTIAARRYLQDPLLLARLTGPYKKLLWITISEMPQRYHTCKALALLCTWPLPIVMDMKRRKKTEKLGGGLGLSETDPTFMYSGIMMQIALQTGLHRPMHAQDFIRQIRDISDAEINDRKLTWAICNIVTQSLSNVNGQPSVTFFDWSLRLGLTADWNRLSLEIEHRLSIEKFSTKVIKTLYSNPDDIVGLIAESEQESALNMLTTDLEALDSLVPHLSAQNKLALLGAHLHFHTFAFFIPLDSPRYFRRLSAAYDAATTFIQAVLDYDLHSNSLFYYCPINILRALVSASCALLKILNSSLAIHFDVPQGRALFNTAILAMRNISLRNNDFADRVAEAMARMWRAAGSGVPIEGVSNSGVDPLHLNVRSRMSVSHIYDCIWGWRRCINLQNTAQGDERPVTPAVSSIQFLPEQNALPYPQTEFFPEQAALTSSIEDFDLFNSLDWHFDGASSFTWP</sequence>
<keyword evidence="7" id="KW-0539">Nucleus</keyword>
<dbReference type="CDD" id="cd00067">
    <property type="entry name" value="GAL4"/>
    <property type="match status" value="1"/>
</dbReference>
<feature type="region of interest" description="Disordered" evidence="8">
    <location>
        <begin position="1"/>
        <end position="33"/>
    </location>
</feature>
<comment type="subcellular location">
    <subcellularLocation>
        <location evidence="1">Nucleus</location>
    </subcellularLocation>
</comment>
<gene>
    <name evidence="10" type="ORF">BP5796_06141</name>
</gene>
<dbReference type="Proteomes" id="UP000256328">
    <property type="component" value="Unassembled WGS sequence"/>
</dbReference>
<evidence type="ECO:0000256" key="6">
    <source>
        <dbReference type="ARBA" id="ARBA00023163"/>
    </source>
</evidence>
<feature type="compositionally biased region" description="Basic and acidic residues" evidence="8">
    <location>
        <begin position="23"/>
        <end position="32"/>
    </location>
</feature>
<dbReference type="SUPFAM" id="SSF57701">
    <property type="entry name" value="Zn2/Cys6 DNA-binding domain"/>
    <property type="match status" value="1"/>
</dbReference>
<dbReference type="CDD" id="cd12148">
    <property type="entry name" value="fungal_TF_MHR"/>
    <property type="match status" value="1"/>
</dbReference>
<dbReference type="GO" id="GO:0001216">
    <property type="term" value="F:DNA-binding transcription activator activity"/>
    <property type="evidence" value="ECO:0007669"/>
    <property type="project" value="UniProtKB-ARBA"/>
</dbReference>
<dbReference type="InterPro" id="IPR051089">
    <property type="entry name" value="prtT"/>
</dbReference>
<dbReference type="Gene3D" id="4.10.240.10">
    <property type="entry name" value="Zn(2)-C6 fungal-type DNA-binding domain"/>
    <property type="match status" value="1"/>
</dbReference>
<dbReference type="Pfam" id="PF00172">
    <property type="entry name" value="Zn_clus"/>
    <property type="match status" value="1"/>
</dbReference>
<dbReference type="PROSITE" id="PS00463">
    <property type="entry name" value="ZN2_CY6_FUNGAL_1"/>
    <property type="match status" value="1"/>
</dbReference>
<dbReference type="PANTHER" id="PTHR31845">
    <property type="entry name" value="FINGER DOMAIN PROTEIN, PUTATIVE-RELATED"/>
    <property type="match status" value="1"/>
</dbReference>
<accession>A0A3D8RW43</accession>
<evidence type="ECO:0000259" key="9">
    <source>
        <dbReference type="PROSITE" id="PS50048"/>
    </source>
</evidence>
<dbReference type="SMART" id="SM00066">
    <property type="entry name" value="GAL4"/>
    <property type="match status" value="1"/>
</dbReference>
<evidence type="ECO:0000256" key="1">
    <source>
        <dbReference type="ARBA" id="ARBA00004123"/>
    </source>
</evidence>
<dbReference type="GO" id="GO:0000976">
    <property type="term" value="F:transcription cis-regulatory region binding"/>
    <property type="evidence" value="ECO:0007669"/>
    <property type="project" value="TreeGrafter"/>
</dbReference>
<evidence type="ECO:0000256" key="4">
    <source>
        <dbReference type="ARBA" id="ARBA00023015"/>
    </source>
</evidence>
<dbReference type="GO" id="GO:0000981">
    <property type="term" value="F:DNA-binding transcription factor activity, RNA polymerase II-specific"/>
    <property type="evidence" value="ECO:0007669"/>
    <property type="project" value="InterPro"/>
</dbReference>
<evidence type="ECO:0000256" key="8">
    <source>
        <dbReference type="SAM" id="MobiDB-lite"/>
    </source>
</evidence>
<organism evidence="10 11">
    <name type="scientific">Coleophoma crateriformis</name>
    <dbReference type="NCBI Taxonomy" id="565419"/>
    <lineage>
        <taxon>Eukaryota</taxon>
        <taxon>Fungi</taxon>
        <taxon>Dikarya</taxon>
        <taxon>Ascomycota</taxon>
        <taxon>Pezizomycotina</taxon>
        <taxon>Leotiomycetes</taxon>
        <taxon>Helotiales</taxon>
        <taxon>Dermateaceae</taxon>
        <taxon>Coleophoma</taxon>
    </lineage>
</organism>
<keyword evidence="4" id="KW-0805">Transcription regulation</keyword>
<keyword evidence="2" id="KW-0479">Metal-binding</keyword>
<protein>
    <recommendedName>
        <fullName evidence="9">Zn(2)-C6 fungal-type domain-containing protein</fullName>
    </recommendedName>
</protein>
<dbReference type="InterPro" id="IPR036864">
    <property type="entry name" value="Zn2-C6_fun-type_DNA-bd_sf"/>
</dbReference>
<keyword evidence="5" id="KW-0238">DNA-binding</keyword>
<evidence type="ECO:0000256" key="2">
    <source>
        <dbReference type="ARBA" id="ARBA00022723"/>
    </source>
</evidence>
<dbReference type="InterPro" id="IPR001138">
    <property type="entry name" value="Zn2Cys6_DnaBD"/>
</dbReference>
<keyword evidence="3" id="KW-0862">Zinc</keyword>
<evidence type="ECO:0000313" key="11">
    <source>
        <dbReference type="Proteomes" id="UP000256328"/>
    </source>
</evidence>